<dbReference type="Pfam" id="PF01535">
    <property type="entry name" value="PPR"/>
    <property type="match status" value="9"/>
</dbReference>
<dbReference type="PROSITE" id="PS51375">
    <property type="entry name" value="PPR"/>
    <property type="match status" value="6"/>
</dbReference>
<sequence length="684" mass="75404">MTVSPETCALLLQSCKGGDAIRRGRQLHLLLLKWGLASSRYYGNCLLQMYTRCGGGTLAHAHQLFDDIPLRNCFTWNSLIDAYSRMGDVEISMALFDRMPQKNTFSWNAVISGLARTGELATARRLFEEMPVKDAVAWNCVMHGYVRRGNPREALKLYKTLNANSLGYSSPWNDNYVLATAVNACAHYVAYNCGRQIHAHILVSNVEYDLALNSALVDMYSKCGDLDHALSVLEDMSEPDEFSLSSLLLGYANQGRLADARRLFDKRRRPGVVLWNSMLTACVSNGHLEEAVKLFNLMVGDGTAVDSSTLATVLSACTGLLVYKCGRQVHAHALKVGHGEDVVVVTALADLYSKSGSCDDARRVFTEAKERDTILLNSMITAYSNCGSIQEARNIFNMIPNRSLISWNSMLVGYSQNGFAMEALELFSEMHRQGLEIDKVAFASALSACASLASLGFGEQIFALATTMGLESDHVISTSLIDLYCKCGDVADGRRLFDGVRKSDEAQWNSMLMGYAANGCGTEVLSLFEEMRKAGVCPNEATFVAVLSGCCHCGLVDEGWDWFHAMKDHYKINPTTEHYSCIVDLLVRAGKLGEAMDFIGKMPFKADASMWTSLLRGCQAHGDDLLGSKVAERLMALDPRQAGVYVQLSSMYAGREDWGRSALVRKVIQESQIRKNPGCSWLDR</sequence>
<evidence type="ECO:0000256" key="1">
    <source>
        <dbReference type="ARBA" id="ARBA00022737"/>
    </source>
</evidence>
<evidence type="ECO:0000313" key="5">
    <source>
        <dbReference type="Proteomes" id="UP000652761"/>
    </source>
</evidence>
<dbReference type="FunFam" id="1.25.40.10:FF:000797">
    <property type="entry name" value="Pentatricopeptide repeat-containing protein chloroplastic"/>
    <property type="match status" value="1"/>
</dbReference>
<feature type="repeat" description="PPR" evidence="3">
    <location>
        <begin position="539"/>
        <end position="569"/>
    </location>
</feature>
<reference evidence="4" key="1">
    <citation type="submission" date="2017-07" db="EMBL/GenBank/DDBJ databases">
        <title>Taro Niue Genome Assembly and Annotation.</title>
        <authorList>
            <person name="Atibalentja N."/>
            <person name="Keating K."/>
            <person name="Fields C.J."/>
        </authorList>
    </citation>
    <scope>NUCLEOTIDE SEQUENCE</scope>
    <source>
        <strain evidence="4">Niue_2</strain>
        <tissue evidence="4">Leaf</tissue>
    </source>
</reference>
<dbReference type="OrthoDB" id="772568at2759"/>
<dbReference type="Gene3D" id="1.25.40.10">
    <property type="entry name" value="Tetratricopeptide repeat domain"/>
    <property type="match status" value="5"/>
</dbReference>
<protein>
    <recommendedName>
        <fullName evidence="6">Pentatricopeptide repeat-containing protein</fullName>
    </recommendedName>
</protein>
<dbReference type="EMBL" id="NMUH01000089">
    <property type="protein sequence ID" value="MQL71142.1"/>
    <property type="molecule type" value="Genomic_DNA"/>
</dbReference>
<dbReference type="FunFam" id="1.25.40.10:FF:000442">
    <property type="entry name" value="Pentatricopeptide repeat-containing protein At3g49710"/>
    <property type="match status" value="1"/>
</dbReference>
<evidence type="ECO:0000256" key="2">
    <source>
        <dbReference type="ARBA" id="ARBA00061659"/>
    </source>
</evidence>
<dbReference type="InterPro" id="IPR002885">
    <property type="entry name" value="PPR_rpt"/>
</dbReference>
<feature type="repeat" description="PPR" evidence="3">
    <location>
        <begin position="271"/>
        <end position="305"/>
    </location>
</feature>
<proteinExistence type="inferred from homology"/>
<dbReference type="GO" id="GO:0003723">
    <property type="term" value="F:RNA binding"/>
    <property type="evidence" value="ECO:0007669"/>
    <property type="project" value="InterPro"/>
</dbReference>
<keyword evidence="1" id="KW-0677">Repeat</keyword>
<dbReference type="PANTHER" id="PTHR47926:SF392">
    <property type="entry name" value="PENTATRICOPEPTIDE REPEAT-CONTAINING PROTEIN"/>
    <property type="match status" value="1"/>
</dbReference>
<dbReference type="PANTHER" id="PTHR47926">
    <property type="entry name" value="PENTATRICOPEPTIDE REPEAT-CONTAINING PROTEIN"/>
    <property type="match status" value="1"/>
</dbReference>
<dbReference type="AlphaFoldDB" id="A0A843TFI5"/>
<name>A0A843TFI5_COLES</name>
<feature type="repeat" description="PPR" evidence="3">
    <location>
        <begin position="72"/>
        <end position="106"/>
    </location>
</feature>
<evidence type="ECO:0008006" key="6">
    <source>
        <dbReference type="Google" id="ProtNLM"/>
    </source>
</evidence>
<dbReference type="Pfam" id="PF20431">
    <property type="entry name" value="E_motif"/>
    <property type="match status" value="1"/>
</dbReference>
<dbReference type="Pfam" id="PF13041">
    <property type="entry name" value="PPR_2"/>
    <property type="match status" value="2"/>
</dbReference>
<dbReference type="Proteomes" id="UP000652761">
    <property type="component" value="Unassembled WGS sequence"/>
</dbReference>
<comment type="similarity">
    <text evidence="2">Belongs to the PPR family. PCMP-E subfamily.</text>
</comment>
<dbReference type="NCBIfam" id="TIGR00756">
    <property type="entry name" value="PPR"/>
    <property type="match status" value="7"/>
</dbReference>
<gene>
    <name evidence="4" type="ORF">Taro_003489</name>
</gene>
<dbReference type="InterPro" id="IPR046960">
    <property type="entry name" value="PPR_At4g14850-like_plant"/>
</dbReference>
<feature type="repeat" description="PPR" evidence="3">
    <location>
        <begin position="504"/>
        <end position="538"/>
    </location>
</feature>
<dbReference type="InterPro" id="IPR046848">
    <property type="entry name" value="E_motif"/>
</dbReference>
<dbReference type="FunFam" id="1.25.40.10:FF:000205">
    <property type="entry name" value="Pentatricopeptide repeat-containing protein, mitochondrial"/>
    <property type="match status" value="1"/>
</dbReference>
<organism evidence="4 5">
    <name type="scientific">Colocasia esculenta</name>
    <name type="common">Wild taro</name>
    <name type="synonym">Arum esculentum</name>
    <dbReference type="NCBI Taxonomy" id="4460"/>
    <lineage>
        <taxon>Eukaryota</taxon>
        <taxon>Viridiplantae</taxon>
        <taxon>Streptophyta</taxon>
        <taxon>Embryophyta</taxon>
        <taxon>Tracheophyta</taxon>
        <taxon>Spermatophyta</taxon>
        <taxon>Magnoliopsida</taxon>
        <taxon>Liliopsida</taxon>
        <taxon>Araceae</taxon>
        <taxon>Aroideae</taxon>
        <taxon>Colocasieae</taxon>
        <taxon>Colocasia</taxon>
    </lineage>
</organism>
<dbReference type="GO" id="GO:0005739">
    <property type="term" value="C:mitochondrion"/>
    <property type="evidence" value="ECO:0007669"/>
    <property type="project" value="UniProtKB-ARBA"/>
</dbReference>
<dbReference type="GO" id="GO:0009451">
    <property type="term" value="P:RNA modification"/>
    <property type="evidence" value="ECO:0007669"/>
    <property type="project" value="InterPro"/>
</dbReference>
<feature type="repeat" description="PPR" evidence="3">
    <location>
        <begin position="134"/>
        <end position="168"/>
    </location>
</feature>
<accession>A0A843TFI5</accession>
<comment type="caution">
    <text evidence="4">The sequence shown here is derived from an EMBL/GenBank/DDBJ whole genome shotgun (WGS) entry which is preliminary data.</text>
</comment>
<evidence type="ECO:0000313" key="4">
    <source>
        <dbReference type="EMBL" id="MQL71142.1"/>
    </source>
</evidence>
<feature type="repeat" description="PPR" evidence="3">
    <location>
        <begin position="403"/>
        <end position="437"/>
    </location>
</feature>
<dbReference type="InterPro" id="IPR011990">
    <property type="entry name" value="TPR-like_helical_dom_sf"/>
</dbReference>
<evidence type="ECO:0000256" key="3">
    <source>
        <dbReference type="PROSITE-ProRule" id="PRU00708"/>
    </source>
</evidence>
<keyword evidence="5" id="KW-1185">Reference proteome</keyword>
<dbReference type="SMR" id="A0A843TFI5"/>